<evidence type="ECO:0000313" key="2">
    <source>
        <dbReference type="Proteomes" id="UP001057375"/>
    </source>
</evidence>
<proteinExistence type="predicted"/>
<gene>
    <name evidence="1" type="ORF">ADUPG1_001318</name>
</gene>
<comment type="caution">
    <text evidence="1">The sequence shown here is derived from an EMBL/GenBank/DDBJ whole genome shotgun (WGS) entry which is preliminary data.</text>
</comment>
<keyword evidence="2" id="KW-1185">Reference proteome</keyword>
<protein>
    <submittedName>
        <fullName evidence="1">Uncharacterized protein</fullName>
    </submittedName>
</protein>
<sequence length="147" mass="16299">MTKVVTCILRKACSVISPNRSVRVGLSSVMTALKRTLFRYRMSIPSSRTTSSLTSSCTVDHIFSSVRSHGPSDLEENGRETPLFKNITKSLGKPSALHLSQYLPMHPGLQGVRRCEVSLVLDSFYDIMHVHIYCAPSASDVSSRRRA</sequence>
<reference evidence="1" key="1">
    <citation type="submission" date="2022-03" db="EMBL/GenBank/DDBJ databases">
        <title>Draft genome sequence of Aduncisulcus paluster, a free-living microaerophilic Fornicata.</title>
        <authorList>
            <person name="Yuyama I."/>
            <person name="Kume K."/>
            <person name="Tamura T."/>
            <person name="Inagaki Y."/>
            <person name="Hashimoto T."/>
        </authorList>
    </citation>
    <scope>NUCLEOTIDE SEQUENCE</scope>
    <source>
        <strain evidence="1">NY0171</strain>
    </source>
</reference>
<dbReference type="Proteomes" id="UP001057375">
    <property type="component" value="Unassembled WGS sequence"/>
</dbReference>
<name>A0ABQ5KBN1_9EUKA</name>
<dbReference type="EMBL" id="BQXS01001015">
    <property type="protein sequence ID" value="GKT29963.1"/>
    <property type="molecule type" value="Genomic_DNA"/>
</dbReference>
<evidence type="ECO:0000313" key="1">
    <source>
        <dbReference type="EMBL" id="GKT29963.1"/>
    </source>
</evidence>
<accession>A0ABQ5KBN1</accession>
<organism evidence="1 2">
    <name type="scientific">Aduncisulcus paluster</name>
    <dbReference type="NCBI Taxonomy" id="2918883"/>
    <lineage>
        <taxon>Eukaryota</taxon>
        <taxon>Metamonada</taxon>
        <taxon>Carpediemonas-like organisms</taxon>
        <taxon>Aduncisulcus</taxon>
    </lineage>
</organism>